<name>A0A7X1B7T2_9BACT</name>
<accession>A0A7X1B7T2</accession>
<keyword evidence="1" id="KW-0472">Membrane</keyword>
<feature type="transmembrane region" description="Helical" evidence="1">
    <location>
        <begin position="198"/>
        <end position="214"/>
    </location>
</feature>
<dbReference type="EMBL" id="JACHVC010000012">
    <property type="protein sequence ID" value="MBC2607227.1"/>
    <property type="molecule type" value="Genomic_DNA"/>
</dbReference>
<feature type="transmembrane region" description="Helical" evidence="1">
    <location>
        <begin position="338"/>
        <end position="355"/>
    </location>
</feature>
<evidence type="ECO:0000313" key="3">
    <source>
        <dbReference type="Proteomes" id="UP000526501"/>
    </source>
</evidence>
<evidence type="ECO:0008006" key="4">
    <source>
        <dbReference type="Google" id="ProtNLM"/>
    </source>
</evidence>
<proteinExistence type="predicted"/>
<evidence type="ECO:0000256" key="1">
    <source>
        <dbReference type="SAM" id="Phobius"/>
    </source>
</evidence>
<feature type="transmembrane region" description="Helical" evidence="1">
    <location>
        <begin position="226"/>
        <end position="244"/>
    </location>
</feature>
<sequence>MSYFKYAPPLIIIAITAFVILPINNLSPTKSLPSLGLTILTIGDIQQVADSNLNEVLNFDRTSYPNSIPRHQKLSLVLVAGMYTKITGVSPATAYVTIISSFALLSYIIIYKTLFAITASSTISILLPLSYFFSPYISTHSGHPPVLFSFFLLPTVFCIIFRSYYYFQRSQTPKSIFLNVLVTSISFIFLAFTDPYALVFSILFFSLLSIRSFLHLTSTGTTIEKLTKFLIFTATPLGITYSLYKMSMGEDKTFITMPFDFFRAQGMDLLTFFLPQKGLLLPELFGYTMNKIDKLEFYGDGSNIRGNYLNPIFIISAVMIFCLALISTKRYLKNTSMVFLVFFAMTLLLSLGPSLKINSHKERTATKDKISFNDYLMPSEDAILDLPHGNIYKFPVIKDMRAVYRWTIATKIAALFIFAYLYRFLFRSKTLRRYAFLIVTIIIAIESLPTDYTNKISLGHKFMRSYDALYEDLIPPLANILTPEDIVFFPTVGNPYLINYISPMVGFRTYNIAGDKAIPIARKNWPDSVRTIEKPEALSNDNLLEAFNSSDLTAVVMTKFDPRWNSYSWPPKTADHFDCSRLDHNVFDVIELDYYSVIKKK</sequence>
<gene>
    <name evidence="2" type="ORF">H5P27_14330</name>
</gene>
<feature type="transmembrane region" description="Helical" evidence="1">
    <location>
        <begin position="403"/>
        <end position="422"/>
    </location>
</feature>
<dbReference type="Proteomes" id="UP000526501">
    <property type="component" value="Unassembled WGS sequence"/>
</dbReference>
<dbReference type="RefSeq" id="WP_185661081.1">
    <property type="nucleotide sequence ID" value="NZ_CAWPOO010000012.1"/>
</dbReference>
<comment type="caution">
    <text evidence="2">The sequence shown here is derived from an EMBL/GenBank/DDBJ whole genome shotgun (WGS) entry which is preliminary data.</text>
</comment>
<reference evidence="2 3" key="1">
    <citation type="submission" date="2020-07" db="EMBL/GenBank/DDBJ databases">
        <authorList>
            <person name="Feng X."/>
        </authorList>
    </citation>
    <scope>NUCLEOTIDE SEQUENCE [LARGE SCALE GENOMIC DNA]</scope>
    <source>
        <strain evidence="2 3">JCM23202</strain>
    </source>
</reference>
<feature type="transmembrane region" description="Helical" evidence="1">
    <location>
        <begin position="146"/>
        <end position="164"/>
    </location>
</feature>
<feature type="transmembrane region" description="Helical" evidence="1">
    <location>
        <begin position="434"/>
        <end position="452"/>
    </location>
</feature>
<keyword evidence="3" id="KW-1185">Reference proteome</keyword>
<organism evidence="2 3">
    <name type="scientific">Pelagicoccus albus</name>
    <dbReference type="NCBI Taxonomy" id="415222"/>
    <lineage>
        <taxon>Bacteria</taxon>
        <taxon>Pseudomonadati</taxon>
        <taxon>Verrucomicrobiota</taxon>
        <taxon>Opitutia</taxon>
        <taxon>Puniceicoccales</taxon>
        <taxon>Pelagicoccaceae</taxon>
        <taxon>Pelagicoccus</taxon>
    </lineage>
</organism>
<feature type="transmembrane region" description="Helical" evidence="1">
    <location>
        <begin position="308"/>
        <end position="326"/>
    </location>
</feature>
<evidence type="ECO:0000313" key="2">
    <source>
        <dbReference type="EMBL" id="MBC2607227.1"/>
    </source>
</evidence>
<keyword evidence="1" id="KW-0812">Transmembrane</keyword>
<feature type="transmembrane region" description="Helical" evidence="1">
    <location>
        <begin position="115"/>
        <end position="134"/>
    </location>
</feature>
<dbReference type="AlphaFoldDB" id="A0A7X1B7T2"/>
<feature type="transmembrane region" description="Helical" evidence="1">
    <location>
        <begin position="92"/>
        <end position="110"/>
    </location>
</feature>
<feature type="transmembrane region" description="Helical" evidence="1">
    <location>
        <begin position="7"/>
        <end position="27"/>
    </location>
</feature>
<keyword evidence="1" id="KW-1133">Transmembrane helix</keyword>
<protein>
    <recommendedName>
        <fullName evidence="4">Glycosyltransferase RgtA/B/C/D-like domain-containing protein</fullName>
    </recommendedName>
</protein>
<feature type="transmembrane region" description="Helical" evidence="1">
    <location>
        <begin position="176"/>
        <end position="192"/>
    </location>
</feature>